<dbReference type="InterPro" id="IPR029056">
    <property type="entry name" value="Ribokinase-like"/>
</dbReference>
<dbReference type="PANTHER" id="PTHR10584:SF166">
    <property type="entry name" value="RIBOKINASE"/>
    <property type="match status" value="1"/>
</dbReference>
<keyword evidence="5" id="KW-1185">Reference proteome</keyword>
<dbReference type="InterPro" id="IPR002139">
    <property type="entry name" value="Ribo/fructo_kinase"/>
</dbReference>
<dbReference type="PANTHER" id="PTHR10584">
    <property type="entry name" value="SUGAR KINASE"/>
    <property type="match status" value="1"/>
</dbReference>
<organism evidence="4 5">
    <name type="scientific">Paracidovorax anthurii</name>
    <dbReference type="NCBI Taxonomy" id="78229"/>
    <lineage>
        <taxon>Bacteria</taxon>
        <taxon>Pseudomonadati</taxon>
        <taxon>Pseudomonadota</taxon>
        <taxon>Betaproteobacteria</taxon>
        <taxon>Burkholderiales</taxon>
        <taxon>Comamonadaceae</taxon>
        <taxon>Paracidovorax</taxon>
    </lineage>
</organism>
<dbReference type="Pfam" id="PF00294">
    <property type="entry name" value="PfkB"/>
    <property type="match status" value="1"/>
</dbReference>
<dbReference type="PRINTS" id="PR00990">
    <property type="entry name" value="RIBOKINASE"/>
</dbReference>
<feature type="domain" description="Carbohydrate kinase PfkB" evidence="3">
    <location>
        <begin position="25"/>
        <end position="286"/>
    </location>
</feature>
<evidence type="ECO:0000256" key="2">
    <source>
        <dbReference type="ARBA" id="ARBA00022777"/>
    </source>
</evidence>
<dbReference type="AlphaFoldDB" id="A0A328Z734"/>
<protein>
    <submittedName>
        <fullName evidence="4">Ribokinase</fullName>
    </submittedName>
</protein>
<dbReference type="GO" id="GO:0006796">
    <property type="term" value="P:phosphate-containing compound metabolic process"/>
    <property type="evidence" value="ECO:0007669"/>
    <property type="project" value="UniProtKB-ARBA"/>
</dbReference>
<sequence>MRVTTIGGATVDIVVEGGRWPGPAGGKQDVGAITMGVGGGAVNACLAFRACGADARIVCALGCDPEAEWVRSILAREGVDVSLVQSVSGQPTGRAVIHLDTGGDVRIFAQRGASVCVSPSRALEASGQSDLLYVSALSAQAEAELDAALSRSAGQPPRLAVNPGSGQLQARSAALERVLGRADLVSVNEAEARTWASGRGMELPRDLRSDGAAWMARLRVHGGQALLVTLGAGGALFDDGAQVHDLQAERIAVRSSLGAGDAFAAMLAYHWTAGCAPAKALERARTHCGRVLRAVGANLAGQDRGGLTS</sequence>
<evidence type="ECO:0000259" key="3">
    <source>
        <dbReference type="Pfam" id="PF00294"/>
    </source>
</evidence>
<evidence type="ECO:0000256" key="1">
    <source>
        <dbReference type="ARBA" id="ARBA00022679"/>
    </source>
</evidence>
<gene>
    <name evidence="4" type="ORF">AX018_102121</name>
</gene>
<keyword evidence="1" id="KW-0808">Transferase</keyword>
<dbReference type="Proteomes" id="UP000248856">
    <property type="component" value="Unassembled WGS sequence"/>
</dbReference>
<dbReference type="Gene3D" id="3.40.1190.20">
    <property type="match status" value="1"/>
</dbReference>
<accession>A0A328Z734</accession>
<evidence type="ECO:0000313" key="4">
    <source>
        <dbReference type="EMBL" id="RAR81005.1"/>
    </source>
</evidence>
<dbReference type="GO" id="GO:0016301">
    <property type="term" value="F:kinase activity"/>
    <property type="evidence" value="ECO:0007669"/>
    <property type="project" value="UniProtKB-KW"/>
</dbReference>
<dbReference type="InterPro" id="IPR011611">
    <property type="entry name" value="PfkB_dom"/>
</dbReference>
<dbReference type="EMBL" id="QLTA01000021">
    <property type="protein sequence ID" value="RAR81005.1"/>
    <property type="molecule type" value="Genomic_DNA"/>
</dbReference>
<dbReference type="OrthoDB" id="9792663at2"/>
<dbReference type="SUPFAM" id="SSF53613">
    <property type="entry name" value="Ribokinase-like"/>
    <property type="match status" value="1"/>
</dbReference>
<keyword evidence="2 4" id="KW-0418">Kinase</keyword>
<proteinExistence type="predicted"/>
<reference evidence="4 5" key="1">
    <citation type="submission" date="2018-06" db="EMBL/GenBank/DDBJ databases">
        <title>Genomic Encyclopedia of Archaeal and Bacterial Type Strains, Phase II (KMG-II): from individual species to whole genera.</title>
        <authorList>
            <person name="Goeker M."/>
        </authorList>
    </citation>
    <scope>NUCLEOTIDE SEQUENCE [LARGE SCALE GENOMIC DNA]</scope>
    <source>
        <strain evidence="4 5">CFPB 3232</strain>
    </source>
</reference>
<name>A0A328Z734_9BURK</name>
<dbReference type="RefSeq" id="WP_111877516.1">
    <property type="nucleotide sequence ID" value="NZ_CBCSGC010000014.1"/>
</dbReference>
<evidence type="ECO:0000313" key="5">
    <source>
        <dbReference type="Proteomes" id="UP000248856"/>
    </source>
</evidence>
<comment type="caution">
    <text evidence="4">The sequence shown here is derived from an EMBL/GenBank/DDBJ whole genome shotgun (WGS) entry which is preliminary data.</text>
</comment>